<keyword evidence="6 8" id="KW-0472">Membrane</keyword>
<dbReference type="GO" id="GO:0022857">
    <property type="term" value="F:transmembrane transporter activity"/>
    <property type="evidence" value="ECO:0007669"/>
    <property type="project" value="InterPro"/>
</dbReference>
<dbReference type="PROSITE" id="PS00216">
    <property type="entry name" value="SUGAR_TRANSPORT_1"/>
    <property type="match status" value="1"/>
</dbReference>
<keyword evidence="3" id="KW-1003">Cell membrane</keyword>
<dbReference type="RefSeq" id="WP_098531119.1">
    <property type="nucleotide sequence ID" value="NZ_VIVN01000012.1"/>
</dbReference>
<keyword evidence="4 8" id="KW-0812">Transmembrane</keyword>
<gene>
    <name evidence="10" type="ORF">FB550_112108</name>
</gene>
<accession>A0A561CX18</accession>
<feature type="transmembrane region" description="Helical" evidence="8">
    <location>
        <begin position="361"/>
        <end position="383"/>
    </location>
</feature>
<feature type="transmembrane region" description="Helical" evidence="8">
    <location>
        <begin position="395"/>
        <end position="417"/>
    </location>
</feature>
<dbReference type="GO" id="GO:0005886">
    <property type="term" value="C:plasma membrane"/>
    <property type="evidence" value="ECO:0007669"/>
    <property type="project" value="UniProtKB-SubCell"/>
</dbReference>
<feature type="domain" description="Major facilitator superfamily (MFS) profile" evidence="9">
    <location>
        <begin position="30"/>
        <end position="450"/>
    </location>
</feature>
<dbReference type="InterPro" id="IPR005828">
    <property type="entry name" value="MFS_sugar_transport-like"/>
</dbReference>
<reference evidence="10 11" key="1">
    <citation type="submission" date="2019-06" db="EMBL/GenBank/DDBJ databases">
        <title>Sorghum-associated microbial communities from plants grown in Nebraska, USA.</title>
        <authorList>
            <person name="Schachtman D."/>
        </authorList>
    </citation>
    <scope>NUCLEOTIDE SEQUENCE [LARGE SCALE GENOMIC DNA]</scope>
    <source>
        <strain evidence="10 11">2482</strain>
    </source>
</reference>
<keyword evidence="5 8" id="KW-1133">Transmembrane helix</keyword>
<evidence type="ECO:0000256" key="2">
    <source>
        <dbReference type="ARBA" id="ARBA00022448"/>
    </source>
</evidence>
<feature type="region of interest" description="Disordered" evidence="7">
    <location>
        <begin position="1"/>
        <end position="23"/>
    </location>
</feature>
<dbReference type="Proteomes" id="UP000319671">
    <property type="component" value="Unassembled WGS sequence"/>
</dbReference>
<feature type="transmembrane region" description="Helical" evidence="8">
    <location>
        <begin position="423"/>
        <end position="446"/>
    </location>
</feature>
<organism evidence="10 11">
    <name type="scientific">Neobacillus bataviensis</name>
    <dbReference type="NCBI Taxonomy" id="220685"/>
    <lineage>
        <taxon>Bacteria</taxon>
        <taxon>Bacillati</taxon>
        <taxon>Bacillota</taxon>
        <taxon>Bacilli</taxon>
        <taxon>Bacillales</taxon>
        <taxon>Bacillaceae</taxon>
        <taxon>Neobacillus</taxon>
    </lineage>
</organism>
<dbReference type="PROSITE" id="PS00217">
    <property type="entry name" value="SUGAR_TRANSPORT_2"/>
    <property type="match status" value="1"/>
</dbReference>
<dbReference type="PROSITE" id="PS50850">
    <property type="entry name" value="MFS"/>
    <property type="match status" value="1"/>
</dbReference>
<evidence type="ECO:0000256" key="1">
    <source>
        <dbReference type="ARBA" id="ARBA00004651"/>
    </source>
</evidence>
<evidence type="ECO:0000256" key="3">
    <source>
        <dbReference type="ARBA" id="ARBA00022475"/>
    </source>
</evidence>
<evidence type="ECO:0000256" key="6">
    <source>
        <dbReference type="ARBA" id="ARBA00023136"/>
    </source>
</evidence>
<dbReference type="InterPro" id="IPR005829">
    <property type="entry name" value="Sugar_transporter_CS"/>
</dbReference>
<feature type="transmembrane region" description="Helical" evidence="8">
    <location>
        <begin position="263"/>
        <end position="283"/>
    </location>
</feature>
<dbReference type="InterPro" id="IPR020846">
    <property type="entry name" value="MFS_dom"/>
</dbReference>
<comment type="subcellular location">
    <subcellularLocation>
        <location evidence="1">Cell membrane</location>
        <topology evidence="1">Multi-pass membrane protein</topology>
    </subcellularLocation>
</comment>
<name>A0A561CX18_9BACI</name>
<dbReference type="InterPro" id="IPR036259">
    <property type="entry name" value="MFS_trans_sf"/>
</dbReference>
<dbReference type="Gene3D" id="1.20.1250.20">
    <property type="entry name" value="MFS general substrate transporter like domains"/>
    <property type="match status" value="1"/>
</dbReference>
<dbReference type="PANTHER" id="PTHR43045:SF1">
    <property type="entry name" value="SHIKIMATE TRANSPORTER"/>
    <property type="match status" value="1"/>
</dbReference>
<feature type="transmembrane region" description="Helical" evidence="8">
    <location>
        <begin position="171"/>
        <end position="191"/>
    </location>
</feature>
<comment type="caution">
    <text evidence="10">The sequence shown here is derived from an EMBL/GenBank/DDBJ whole genome shotgun (WGS) entry which is preliminary data.</text>
</comment>
<dbReference type="PANTHER" id="PTHR43045">
    <property type="entry name" value="SHIKIMATE TRANSPORTER"/>
    <property type="match status" value="1"/>
</dbReference>
<evidence type="ECO:0000256" key="5">
    <source>
        <dbReference type="ARBA" id="ARBA00022989"/>
    </source>
</evidence>
<dbReference type="EMBL" id="VIVN01000012">
    <property type="protein sequence ID" value="TWD95746.1"/>
    <property type="molecule type" value="Genomic_DNA"/>
</dbReference>
<evidence type="ECO:0000256" key="7">
    <source>
        <dbReference type="SAM" id="MobiDB-lite"/>
    </source>
</evidence>
<proteinExistence type="predicted"/>
<feature type="transmembrane region" description="Helical" evidence="8">
    <location>
        <begin position="35"/>
        <end position="60"/>
    </location>
</feature>
<feature type="transmembrane region" description="Helical" evidence="8">
    <location>
        <begin position="102"/>
        <end position="120"/>
    </location>
</feature>
<dbReference type="Pfam" id="PF00083">
    <property type="entry name" value="Sugar_tr"/>
    <property type="match status" value="1"/>
</dbReference>
<feature type="transmembrane region" description="Helical" evidence="8">
    <location>
        <begin position="126"/>
        <end position="150"/>
    </location>
</feature>
<evidence type="ECO:0000256" key="4">
    <source>
        <dbReference type="ARBA" id="ARBA00022692"/>
    </source>
</evidence>
<sequence length="453" mass="47651">MSNLSSSSNLASNPNSSPTTGVSNSQMIKASIASVLGWSLDLFDLFILLYVAPVVGQVFFPSHVPVLSLAAVYASFAVTLIVRPLGSAIFGAYADKHGRKGAMTVAFIGVGLASASFGLLPTVDQIGIAASIIFLVLRIVQGVFVGGVVASTHTIGTESVPAKWRGTMSGLIGGGGAGLGALFASIVYLIVTQLFPGEAFNGWGWRVMFFSGILSSVMGIFVFKSLEESPLWKQLKKEKENKKTVQIQPELEKSPVKIIFTKYRSVFFVNLMIVFGGGAGYYLTSGYLPTLLKMVNKINPTTASFILMGASVVAIITPIALGYLSDQIGRKKTFLIIGVINVIALPVLGLGLGHATSISAIAFYAIVFSGLGNAGYAPVMIFLNERFPTAIRSTGTGISWNTGFALGGIMPTFVSLVSSVTGGIPVALACFLVGIYLIFIIGSIIIPETKGNF</sequence>
<feature type="transmembrane region" description="Helical" evidence="8">
    <location>
        <begin position="203"/>
        <end position="223"/>
    </location>
</feature>
<dbReference type="AlphaFoldDB" id="A0A561CX18"/>
<keyword evidence="2" id="KW-0813">Transport</keyword>
<evidence type="ECO:0000259" key="9">
    <source>
        <dbReference type="PROSITE" id="PS50850"/>
    </source>
</evidence>
<feature type="transmembrane region" description="Helical" evidence="8">
    <location>
        <begin position="333"/>
        <end position="355"/>
    </location>
</feature>
<feature type="compositionally biased region" description="Low complexity" evidence="7">
    <location>
        <begin position="1"/>
        <end position="18"/>
    </location>
</feature>
<keyword evidence="11" id="KW-1185">Reference proteome</keyword>
<dbReference type="SUPFAM" id="SSF103473">
    <property type="entry name" value="MFS general substrate transporter"/>
    <property type="match status" value="1"/>
</dbReference>
<feature type="transmembrane region" description="Helical" evidence="8">
    <location>
        <begin position="66"/>
        <end position="90"/>
    </location>
</feature>
<evidence type="ECO:0000256" key="8">
    <source>
        <dbReference type="SAM" id="Phobius"/>
    </source>
</evidence>
<evidence type="ECO:0000313" key="10">
    <source>
        <dbReference type="EMBL" id="TWD95746.1"/>
    </source>
</evidence>
<feature type="transmembrane region" description="Helical" evidence="8">
    <location>
        <begin position="303"/>
        <end position="324"/>
    </location>
</feature>
<protein>
    <submittedName>
        <fullName evidence="10">Sugar phosphate permease</fullName>
    </submittedName>
</protein>
<evidence type="ECO:0000313" key="11">
    <source>
        <dbReference type="Proteomes" id="UP000319671"/>
    </source>
</evidence>